<keyword evidence="4" id="KW-0816">Tricarboxylic acid cycle</keyword>
<keyword evidence="5 11" id="KW-0560">Oxidoreductase</keyword>
<evidence type="ECO:0000256" key="11">
    <source>
        <dbReference type="RuleBase" id="RU003369"/>
    </source>
</evidence>
<dbReference type="AlphaFoldDB" id="A0A1I0LXV5"/>
<feature type="binding site" evidence="10">
    <location>
        <position position="33"/>
    </location>
    <ligand>
        <name>NAD(+)</name>
        <dbReference type="ChEBI" id="CHEBI:57540"/>
    </ligand>
</feature>
<dbReference type="InterPro" id="IPR022383">
    <property type="entry name" value="Lactate/malate_DH_C"/>
</dbReference>
<dbReference type="PANTHER" id="PTHR43128:SF16">
    <property type="entry name" value="L-LACTATE DEHYDROGENASE"/>
    <property type="match status" value="1"/>
</dbReference>
<dbReference type="EC" id="1.1.1.37" evidence="3"/>
<evidence type="ECO:0000256" key="2">
    <source>
        <dbReference type="ARBA" id="ARBA00008104"/>
    </source>
</evidence>
<dbReference type="InterPro" id="IPR015955">
    <property type="entry name" value="Lactate_DH/Glyco_Ohase_4_C"/>
</dbReference>
<protein>
    <recommendedName>
        <fullName evidence="3">malate dehydrogenase</fullName>
        <ecNumber evidence="3">1.1.1.37</ecNumber>
    </recommendedName>
</protein>
<feature type="binding site" evidence="9">
    <location>
        <position position="136"/>
    </location>
    <ligand>
        <name>substrate</name>
    </ligand>
</feature>
<dbReference type="STRING" id="1202768.SAMN05216285_0105"/>
<dbReference type="RefSeq" id="WP_049990234.1">
    <property type="nucleotide sequence ID" value="NZ_FOIS01000001.1"/>
</dbReference>
<dbReference type="Proteomes" id="UP000183275">
    <property type="component" value="Unassembled WGS sequence"/>
</dbReference>
<dbReference type="PRINTS" id="PR00086">
    <property type="entry name" value="LLDHDRGNASE"/>
</dbReference>
<dbReference type="GO" id="GO:0006089">
    <property type="term" value="P:lactate metabolic process"/>
    <property type="evidence" value="ECO:0007669"/>
    <property type="project" value="TreeGrafter"/>
</dbReference>
<dbReference type="GO" id="GO:0004459">
    <property type="term" value="F:L-lactate dehydrogenase (NAD+) activity"/>
    <property type="evidence" value="ECO:0007669"/>
    <property type="project" value="TreeGrafter"/>
</dbReference>
<comment type="similarity">
    <text evidence="2 11">Belongs to the LDH/MDH superfamily.</text>
</comment>
<dbReference type="GO" id="GO:0006099">
    <property type="term" value="P:tricarboxylic acid cycle"/>
    <property type="evidence" value="ECO:0007669"/>
    <property type="project" value="UniProtKB-KW"/>
</dbReference>
<evidence type="ECO:0000256" key="7">
    <source>
        <dbReference type="ARBA" id="ARBA00048313"/>
    </source>
</evidence>
<evidence type="ECO:0000256" key="4">
    <source>
        <dbReference type="ARBA" id="ARBA00022532"/>
    </source>
</evidence>
<accession>A0A1I0LXV5</accession>
<evidence type="ECO:0000256" key="10">
    <source>
        <dbReference type="PIRSR" id="PIRSR000102-3"/>
    </source>
</evidence>
<gene>
    <name evidence="14" type="ORF">SAMN05216285_0105</name>
</gene>
<evidence type="ECO:0000256" key="3">
    <source>
        <dbReference type="ARBA" id="ARBA00012995"/>
    </source>
</evidence>
<feature type="binding site" evidence="10">
    <location>
        <position position="112"/>
    </location>
    <ligand>
        <name>NAD(+)</name>
        <dbReference type="ChEBI" id="CHEBI:57540"/>
    </ligand>
</feature>
<evidence type="ECO:0000259" key="12">
    <source>
        <dbReference type="Pfam" id="PF00056"/>
    </source>
</evidence>
<feature type="binding site" evidence="10">
    <location>
        <begin position="7"/>
        <end position="13"/>
    </location>
    <ligand>
        <name>NAD(+)</name>
        <dbReference type="ChEBI" id="CHEBI:57540"/>
    </ligand>
</feature>
<keyword evidence="6 10" id="KW-0520">NAD</keyword>
<comment type="function">
    <text evidence="1">Catalyzes the reversible oxidation of malate to oxaloacetate.</text>
</comment>
<keyword evidence="15" id="KW-1185">Reference proteome</keyword>
<dbReference type="SUPFAM" id="SSF56327">
    <property type="entry name" value="LDH C-terminal domain-like"/>
    <property type="match status" value="1"/>
</dbReference>
<dbReference type="EMBL" id="FOIS01000001">
    <property type="protein sequence ID" value="SEV80393.1"/>
    <property type="molecule type" value="Genomic_DNA"/>
</dbReference>
<feature type="domain" description="Lactate/malate dehydrogenase N-terminal" evidence="12">
    <location>
        <begin position="2"/>
        <end position="158"/>
    </location>
</feature>
<dbReference type="eggNOG" id="arCOG00246">
    <property type="taxonomic scope" value="Archaea"/>
</dbReference>
<sequence>MHIAVIGGASTIGSTVAYTLATTDPTIDITLVDPATEAAWAHAVDITHATFHAATTPVDGDRAASFGTVRAVGPDELPDLDPAPDLAIVTAAAPRPDDATDRDAREAELEANRAIVDDVAEQLQGIDPVPVLVLTNPIDRLTYRLWDRLAWPRERVLGYSLSETARTAHEIGRLTDSHPATVYCPVMGEHGEGVVPVFSRLRIDGEPTTLTDDQRAAVREYVRSVPFEIAARRGAAETSRWVTSAGVVRVIRTMFAERTSTGADAAATANAPADPVCLSTPLDGEYGFDDGCLSVPVTLTPSGVSEIVEWELADEERERLAAAHESVVADL</sequence>
<evidence type="ECO:0000313" key="14">
    <source>
        <dbReference type="EMBL" id="SEV80393.1"/>
    </source>
</evidence>
<organism evidence="14 15">
    <name type="scientific">Natrinema salifodinae</name>
    <dbReference type="NCBI Taxonomy" id="1202768"/>
    <lineage>
        <taxon>Archaea</taxon>
        <taxon>Methanobacteriati</taxon>
        <taxon>Methanobacteriota</taxon>
        <taxon>Stenosarchaea group</taxon>
        <taxon>Halobacteria</taxon>
        <taxon>Halobacteriales</taxon>
        <taxon>Natrialbaceae</taxon>
        <taxon>Natrinema</taxon>
    </lineage>
</organism>
<comment type="catalytic activity">
    <reaction evidence="7">
        <text>(S)-malate + NAD(+) = oxaloacetate + NADH + H(+)</text>
        <dbReference type="Rhea" id="RHEA:21432"/>
        <dbReference type="ChEBI" id="CHEBI:15378"/>
        <dbReference type="ChEBI" id="CHEBI:15589"/>
        <dbReference type="ChEBI" id="CHEBI:16452"/>
        <dbReference type="ChEBI" id="CHEBI:57540"/>
        <dbReference type="ChEBI" id="CHEBI:57945"/>
        <dbReference type="EC" id="1.1.1.37"/>
    </reaction>
</comment>
<dbReference type="InterPro" id="IPR036291">
    <property type="entry name" value="NAD(P)-bd_dom_sf"/>
</dbReference>
<reference evidence="15" key="1">
    <citation type="submission" date="2016-10" db="EMBL/GenBank/DDBJ databases">
        <authorList>
            <person name="Varghese N."/>
        </authorList>
    </citation>
    <scope>NUCLEOTIDE SEQUENCE [LARGE SCALE GENOMIC DNA]</scope>
    <source>
        <strain evidence="15">CGMCC 1.12284</strain>
    </source>
</reference>
<dbReference type="Gene3D" id="3.40.50.720">
    <property type="entry name" value="NAD(P)-binding Rossmann-like Domain"/>
    <property type="match status" value="1"/>
</dbReference>
<dbReference type="SUPFAM" id="SSF51735">
    <property type="entry name" value="NAD(P)-binding Rossmann-fold domains"/>
    <property type="match status" value="1"/>
</dbReference>
<feature type="binding site" evidence="9">
    <location>
        <position position="105"/>
    </location>
    <ligand>
        <name>substrate</name>
    </ligand>
</feature>
<dbReference type="InterPro" id="IPR001557">
    <property type="entry name" value="L-lactate/malate_DH"/>
</dbReference>
<dbReference type="GO" id="GO:0030060">
    <property type="term" value="F:L-malate dehydrogenase (NAD+) activity"/>
    <property type="evidence" value="ECO:0007669"/>
    <property type="project" value="UniProtKB-EC"/>
</dbReference>
<dbReference type="Gene3D" id="3.90.110.10">
    <property type="entry name" value="Lactate dehydrogenase/glycoside hydrolase, family 4, C-terminal"/>
    <property type="match status" value="1"/>
</dbReference>
<dbReference type="InterPro" id="IPR001236">
    <property type="entry name" value="Lactate/malate_DH_N"/>
</dbReference>
<feature type="domain" description="Lactate/malate dehydrogenase C-terminal" evidence="13">
    <location>
        <begin position="164"/>
        <end position="325"/>
    </location>
</feature>
<dbReference type="PANTHER" id="PTHR43128">
    <property type="entry name" value="L-2-HYDROXYCARBOXYLATE DEHYDROGENASE (NAD(P)(+))"/>
    <property type="match status" value="1"/>
</dbReference>
<evidence type="ECO:0000256" key="6">
    <source>
        <dbReference type="ARBA" id="ARBA00023027"/>
    </source>
</evidence>
<feature type="binding site" evidence="9">
    <location>
        <position position="166"/>
    </location>
    <ligand>
        <name>substrate</name>
    </ligand>
</feature>
<feature type="binding site" evidence="9">
    <location>
        <position position="95"/>
    </location>
    <ligand>
        <name>substrate</name>
    </ligand>
</feature>
<evidence type="ECO:0000313" key="15">
    <source>
        <dbReference type="Proteomes" id="UP000183275"/>
    </source>
</evidence>
<evidence type="ECO:0000256" key="8">
    <source>
        <dbReference type="PIRSR" id="PIRSR000102-1"/>
    </source>
</evidence>
<dbReference type="PIRSF" id="PIRSF000102">
    <property type="entry name" value="Lac_mal_DH"/>
    <property type="match status" value="1"/>
</dbReference>
<evidence type="ECO:0000256" key="9">
    <source>
        <dbReference type="PIRSR" id="PIRSR000102-2"/>
    </source>
</evidence>
<name>A0A1I0LXV5_9EURY</name>
<evidence type="ECO:0000259" key="13">
    <source>
        <dbReference type="Pfam" id="PF02866"/>
    </source>
</evidence>
<feature type="active site" description="Proton acceptor" evidence="8">
    <location>
        <position position="190"/>
    </location>
</feature>
<evidence type="ECO:0000256" key="1">
    <source>
        <dbReference type="ARBA" id="ARBA00003966"/>
    </source>
</evidence>
<dbReference type="Pfam" id="PF00056">
    <property type="entry name" value="Ldh_1_N"/>
    <property type="match status" value="1"/>
</dbReference>
<dbReference type="Pfam" id="PF02866">
    <property type="entry name" value="Ldh_1_C"/>
    <property type="match status" value="1"/>
</dbReference>
<evidence type="ECO:0000256" key="5">
    <source>
        <dbReference type="ARBA" id="ARBA00023002"/>
    </source>
</evidence>
<dbReference type="OrthoDB" id="2596at2157"/>
<proteinExistence type="inferred from homology"/>